<dbReference type="RefSeq" id="XP_026600541.1">
    <property type="nucleotide sequence ID" value="XM_026750528.1"/>
</dbReference>
<feature type="compositionally biased region" description="Low complexity" evidence="1">
    <location>
        <begin position="136"/>
        <end position="146"/>
    </location>
</feature>
<keyword evidence="3" id="KW-1185">Reference proteome</keyword>
<dbReference type="EMBL" id="PVWQ01000011">
    <property type="protein sequence ID" value="RDW68752.1"/>
    <property type="molecule type" value="Genomic_DNA"/>
</dbReference>
<accession>A0A3D8R3W6</accession>
<comment type="caution">
    <text evidence="2">The sequence shown here is derived from an EMBL/GenBank/DDBJ whole genome shotgun (WGS) entry which is preliminary data.</text>
</comment>
<name>A0A3D8R3W6_9EURO</name>
<protein>
    <submittedName>
        <fullName evidence="2">Uncharacterized protein</fullName>
    </submittedName>
</protein>
<reference evidence="2 3" key="1">
    <citation type="journal article" date="2018" name="IMA Fungus">
        <title>IMA Genome-F 9: Draft genome sequence of Annulohypoxylon stygium, Aspergillus mulundensis, Berkeleyomyces basicola (syn. Thielaviopsis basicola), Ceratocystis smalleyi, two Cercospora beticola strains, Coleophoma cylindrospora, Fusarium fracticaudum, Phialophora cf. hyalina, and Morchella septimelata.</title>
        <authorList>
            <person name="Wingfield B.D."/>
            <person name="Bills G.F."/>
            <person name="Dong Y."/>
            <person name="Huang W."/>
            <person name="Nel W.J."/>
            <person name="Swalarsk-Parry B.S."/>
            <person name="Vaghefi N."/>
            <person name="Wilken P.M."/>
            <person name="An Z."/>
            <person name="de Beer Z.W."/>
            <person name="De Vos L."/>
            <person name="Chen L."/>
            <person name="Duong T.A."/>
            <person name="Gao Y."/>
            <person name="Hammerbacher A."/>
            <person name="Kikkert J.R."/>
            <person name="Li Y."/>
            <person name="Li H."/>
            <person name="Li K."/>
            <person name="Li Q."/>
            <person name="Liu X."/>
            <person name="Ma X."/>
            <person name="Naidoo K."/>
            <person name="Pethybridge S.J."/>
            <person name="Sun J."/>
            <person name="Steenkamp E.T."/>
            <person name="van der Nest M.A."/>
            <person name="van Wyk S."/>
            <person name="Wingfield M.J."/>
            <person name="Xiong C."/>
            <person name="Yue Q."/>
            <person name="Zhang X."/>
        </authorList>
    </citation>
    <scope>NUCLEOTIDE SEQUENCE [LARGE SCALE GENOMIC DNA]</scope>
    <source>
        <strain evidence="2 3">DSM 5745</strain>
    </source>
</reference>
<feature type="compositionally biased region" description="Basic and acidic residues" evidence="1">
    <location>
        <begin position="125"/>
        <end position="135"/>
    </location>
</feature>
<gene>
    <name evidence="2" type="ORF">DSM5745_08512</name>
</gene>
<dbReference type="GeneID" id="38118882"/>
<organism evidence="2 3">
    <name type="scientific">Aspergillus mulundensis</name>
    <dbReference type="NCBI Taxonomy" id="1810919"/>
    <lineage>
        <taxon>Eukaryota</taxon>
        <taxon>Fungi</taxon>
        <taxon>Dikarya</taxon>
        <taxon>Ascomycota</taxon>
        <taxon>Pezizomycotina</taxon>
        <taxon>Eurotiomycetes</taxon>
        <taxon>Eurotiomycetidae</taxon>
        <taxon>Eurotiales</taxon>
        <taxon>Aspergillaceae</taxon>
        <taxon>Aspergillus</taxon>
        <taxon>Aspergillus subgen. Nidulantes</taxon>
    </lineage>
</organism>
<evidence type="ECO:0000313" key="2">
    <source>
        <dbReference type="EMBL" id="RDW68752.1"/>
    </source>
</evidence>
<dbReference type="AlphaFoldDB" id="A0A3D8R3W6"/>
<sequence>MGNTNTPQARDIPELPCYKPYNPELVDGQIPTPYKAYQPDIHTNEETPNDDETPIPPLIIDEEAVRDFRAIWARPPRPANPTDYMYKRHRVHPARALRSNDRAYELLIGVGPASVPTKQKHKQTAFKDKQGEIRSRWSSSSSSSESGGDIVHAANTWALILRPVNTHNATWYLTAPDGNDGYERLVLERPFPNTHFGEAKALKLGIINAKDKRVFVEACAKEQSKECRAFILGIVNKLADCCLVEQLARGAVGRLDRLTAGEGAYDAADEDEDEHLDVGEDVIIGLEKRFATLCQQEP</sequence>
<evidence type="ECO:0000256" key="1">
    <source>
        <dbReference type="SAM" id="MobiDB-lite"/>
    </source>
</evidence>
<feature type="region of interest" description="Disordered" evidence="1">
    <location>
        <begin position="1"/>
        <end position="56"/>
    </location>
</feature>
<evidence type="ECO:0000313" key="3">
    <source>
        <dbReference type="Proteomes" id="UP000256690"/>
    </source>
</evidence>
<proteinExistence type="predicted"/>
<dbReference type="Proteomes" id="UP000256690">
    <property type="component" value="Unassembled WGS sequence"/>
</dbReference>
<feature type="region of interest" description="Disordered" evidence="1">
    <location>
        <begin position="116"/>
        <end position="147"/>
    </location>
</feature>